<proteinExistence type="predicted"/>
<comment type="caution">
    <text evidence="1">The sequence shown here is derived from an EMBL/GenBank/DDBJ whole genome shotgun (WGS) entry which is preliminary data.</text>
</comment>
<accession>A0AAV9R0L4</accession>
<name>A0AAV9R0L4_9TELE</name>
<evidence type="ECO:0000313" key="2">
    <source>
        <dbReference type="Proteomes" id="UP001311232"/>
    </source>
</evidence>
<gene>
    <name evidence="1" type="ORF">CRENBAI_024124</name>
</gene>
<organism evidence="1 2">
    <name type="scientific">Crenichthys baileyi</name>
    <name type="common">White River springfish</name>
    <dbReference type="NCBI Taxonomy" id="28760"/>
    <lineage>
        <taxon>Eukaryota</taxon>
        <taxon>Metazoa</taxon>
        <taxon>Chordata</taxon>
        <taxon>Craniata</taxon>
        <taxon>Vertebrata</taxon>
        <taxon>Euteleostomi</taxon>
        <taxon>Actinopterygii</taxon>
        <taxon>Neopterygii</taxon>
        <taxon>Teleostei</taxon>
        <taxon>Neoteleostei</taxon>
        <taxon>Acanthomorphata</taxon>
        <taxon>Ovalentaria</taxon>
        <taxon>Atherinomorphae</taxon>
        <taxon>Cyprinodontiformes</taxon>
        <taxon>Goodeidae</taxon>
        <taxon>Crenichthys</taxon>
    </lineage>
</organism>
<dbReference type="Proteomes" id="UP001311232">
    <property type="component" value="Unassembled WGS sequence"/>
</dbReference>
<protein>
    <submittedName>
        <fullName evidence="1">Uncharacterized protein</fullName>
    </submittedName>
</protein>
<dbReference type="AlphaFoldDB" id="A0AAV9R0L4"/>
<evidence type="ECO:0000313" key="1">
    <source>
        <dbReference type="EMBL" id="KAK5601555.1"/>
    </source>
</evidence>
<keyword evidence="2" id="KW-1185">Reference proteome</keyword>
<reference evidence="1 2" key="1">
    <citation type="submission" date="2021-06" db="EMBL/GenBank/DDBJ databases">
        <authorList>
            <person name="Palmer J.M."/>
        </authorList>
    </citation>
    <scope>NUCLEOTIDE SEQUENCE [LARGE SCALE GENOMIC DNA]</scope>
    <source>
        <strain evidence="1 2">MEX-2019</strain>
        <tissue evidence="1">Muscle</tissue>
    </source>
</reference>
<dbReference type="EMBL" id="JAHHUM010002666">
    <property type="protein sequence ID" value="KAK5601555.1"/>
    <property type="molecule type" value="Genomic_DNA"/>
</dbReference>
<sequence>MNGVIKVQALLDFLSEVYRSKLCSRAFPAKTLSLRRRVEQFPGLKEGQRGRITVVTAVTCSLAGRQNELPHPTATEVRLPPSDPILEVAWPWYGRSWEPMVKKGWRRVEAQQKSGVFHAEGLKSDALGDDWSRRRADLPLIGAAIEE</sequence>